<dbReference type="PANTHER" id="PTHR43201:SF8">
    <property type="entry name" value="ACYL-COA SYNTHETASE FAMILY MEMBER 3"/>
    <property type="match status" value="1"/>
</dbReference>
<reference evidence="4 5" key="1">
    <citation type="submission" date="2018-03" db="EMBL/GenBank/DDBJ databases">
        <title>Draft Genome Sequences of the Obligatory Marine Myxobacteria Enhygromyxa salina SWB007.</title>
        <authorList>
            <person name="Poehlein A."/>
            <person name="Moghaddam J.A."/>
            <person name="Harms H."/>
            <person name="Alanjari M."/>
            <person name="Koenig G.M."/>
            <person name="Daniel R."/>
            <person name="Schaeberle T.F."/>
        </authorList>
    </citation>
    <scope>NUCLEOTIDE SEQUENCE [LARGE SCALE GENOMIC DNA]</scope>
    <source>
        <strain evidence="4 5">SWB007</strain>
    </source>
</reference>
<dbReference type="OrthoDB" id="9803968at2"/>
<dbReference type="EMBL" id="PVNL01000041">
    <property type="protein sequence ID" value="PRQ08464.1"/>
    <property type="molecule type" value="Genomic_DNA"/>
</dbReference>
<evidence type="ECO:0000256" key="1">
    <source>
        <dbReference type="ARBA" id="ARBA00006432"/>
    </source>
</evidence>
<dbReference type="Pfam" id="PF00501">
    <property type="entry name" value="AMP-binding"/>
    <property type="match status" value="1"/>
</dbReference>
<accession>A0A2S9YTP9</accession>
<dbReference type="InterPro" id="IPR042099">
    <property type="entry name" value="ANL_N_sf"/>
</dbReference>
<evidence type="ECO:0000259" key="2">
    <source>
        <dbReference type="Pfam" id="PF00501"/>
    </source>
</evidence>
<feature type="domain" description="AMP-binding enzyme C-terminal" evidence="3">
    <location>
        <begin position="365"/>
        <end position="440"/>
    </location>
</feature>
<evidence type="ECO:0000313" key="4">
    <source>
        <dbReference type="EMBL" id="PRQ08464.1"/>
    </source>
</evidence>
<feature type="domain" description="AMP-dependent synthetase/ligase" evidence="2">
    <location>
        <begin position="102"/>
        <end position="313"/>
    </location>
</feature>
<evidence type="ECO:0000313" key="5">
    <source>
        <dbReference type="Proteomes" id="UP000238823"/>
    </source>
</evidence>
<name>A0A2S9YTP9_9BACT</name>
<dbReference type="InterPro" id="IPR025110">
    <property type="entry name" value="AMP-bd_C"/>
</dbReference>
<dbReference type="GO" id="GO:0006631">
    <property type="term" value="P:fatty acid metabolic process"/>
    <property type="evidence" value="ECO:0007669"/>
    <property type="project" value="TreeGrafter"/>
</dbReference>
<dbReference type="Gene3D" id="3.40.50.12780">
    <property type="entry name" value="N-terminal domain of ligase-like"/>
    <property type="match status" value="1"/>
</dbReference>
<dbReference type="InterPro" id="IPR045851">
    <property type="entry name" value="AMP-bd_C_sf"/>
</dbReference>
<gene>
    <name evidence="4" type="primary">dhbF_1</name>
    <name evidence="4" type="ORF">ENSA7_17490</name>
</gene>
<dbReference type="AlphaFoldDB" id="A0A2S9YTP9"/>
<dbReference type="GO" id="GO:0031956">
    <property type="term" value="F:medium-chain fatty acid-CoA ligase activity"/>
    <property type="evidence" value="ECO:0007669"/>
    <property type="project" value="TreeGrafter"/>
</dbReference>
<organism evidence="4 5">
    <name type="scientific">Enhygromyxa salina</name>
    <dbReference type="NCBI Taxonomy" id="215803"/>
    <lineage>
        <taxon>Bacteria</taxon>
        <taxon>Pseudomonadati</taxon>
        <taxon>Myxococcota</taxon>
        <taxon>Polyangia</taxon>
        <taxon>Nannocystales</taxon>
        <taxon>Nannocystaceae</taxon>
        <taxon>Enhygromyxa</taxon>
    </lineage>
</organism>
<dbReference type="InterPro" id="IPR000873">
    <property type="entry name" value="AMP-dep_synth/lig_dom"/>
</dbReference>
<comment type="similarity">
    <text evidence="1">Belongs to the ATP-dependent AMP-binding enzyme family.</text>
</comment>
<comment type="caution">
    <text evidence="4">The sequence shown here is derived from an EMBL/GenBank/DDBJ whole genome shotgun (WGS) entry which is preliminary data.</text>
</comment>
<dbReference type="PANTHER" id="PTHR43201">
    <property type="entry name" value="ACYL-COA SYNTHETASE"/>
    <property type="match status" value="1"/>
</dbReference>
<sequence length="456" mass="48602">MLAYAAFAQPLARIEAALAQLGVTDDSDPILFECANTVPGLLTLLALLTLERSFVLVPPPRPGLDLPAPAFCRWRLRTNEDADTRPDAPASFLRAEPIADHQPLPADSKLRSSRLLLRTSGSLGSPKLVVHTHDGALANACNTIERLGLRADDRVFIPVPVAHMFGLGAALLPALVVGASVEVLANANLLRYLERERSFAPTVAYSTPNLCATLVRPRAAPAHYRHVVVAGDKLSPELFAKLETIYTRVVSLYGSTELGVICAADPREAEGPRAATVGHPLPGVELELELELGTNPSAEGELVCRHPFPFESYVDASGALIQSPSGSSFATRDLARIHEGGLVELLGRCDHAVKRDGRLVALAQVERALERLPMVARAAVVVAAEQTPRGRAIAAFCVAVPGSSIDAAQVRDACRDSLPAYAIPDRVVELEALPLLASGKLDRHTLAQQLTPTPGE</sequence>
<dbReference type="Pfam" id="PF13193">
    <property type="entry name" value="AMP-binding_C"/>
    <property type="match status" value="1"/>
</dbReference>
<dbReference type="CDD" id="cd04433">
    <property type="entry name" value="AFD_class_I"/>
    <property type="match status" value="1"/>
</dbReference>
<evidence type="ECO:0000259" key="3">
    <source>
        <dbReference type="Pfam" id="PF13193"/>
    </source>
</evidence>
<protein>
    <submittedName>
        <fullName evidence="4">Dimodular nonribosomal peptide synthase</fullName>
    </submittedName>
</protein>
<dbReference type="RefSeq" id="WP_106088778.1">
    <property type="nucleotide sequence ID" value="NZ_PVNL01000041.1"/>
</dbReference>
<dbReference type="Proteomes" id="UP000238823">
    <property type="component" value="Unassembled WGS sequence"/>
</dbReference>
<dbReference type="Gene3D" id="3.30.300.30">
    <property type="match status" value="1"/>
</dbReference>
<dbReference type="SUPFAM" id="SSF56801">
    <property type="entry name" value="Acetyl-CoA synthetase-like"/>
    <property type="match status" value="1"/>
</dbReference>
<proteinExistence type="inferred from homology"/>